<dbReference type="SMART" id="SM00516">
    <property type="entry name" value="SEC14"/>
    <property type="match status" value="1"/>
</dbReference>
<feature type="region of interest" description="Disordered" evidence="1">
    <location>
        <begin position="21"/>
        <end position="68"/>
    </location>
</feature>
<evidence type="ECO:0000313" key="4">
    <source>
        <dbReference type="Proteomes" id="UP000224006"/>
    </source>
</evidence>
<comment type="caution">
    <text evidence="3">The sequence shown here is derived from an EMBL/GenBank/DDBJ whole genome shotgun (WGS) entry which is preliminary data.</text>
</comment>
<sequence>MMQEATVSPVPAAEACVDVSRETQAEPCQQNSSPSAAQTEGTIETVSVQTGPPPCLSTTPPRLGTLPGDLFSAEELQKVEELRRFIDTFPVEPSSPESGAAASAAVEATVEKSLSASSSSASSWFSWATAESSSGSGESAEKAVQAQATEITSLTWDELVWLDDDLLLSRYLRSYNWDQAEAQKQLLKTLSWRRVRKPHCIPPEEVVGTAQKGSIYRKGFDSRGRAIIYFKPGRDSGTSSNSSQQYILYTVERAMQSLDRLSGRDQLVFLLDFNGWGLSQLPKTEVSREIVSILNDHYTDVLAEAYIVNAPSYFDAIWRLVSLMVHPDTAKKVQFLHTSNAKDLARLREAIPPVYLETCVGGDCAFDYDHVAYWEEERRQFCEVMQAREKQLAALQASEKLQERIKANGQSS</sequence>
<dbReference type="CDD" id="cd00170">
    <property type="entry name" value="SEC14"/>
    <property type="match status" value="1"/>
</dbReference>
<accession>A0A2A9M7T5</accession>
<dbReference type="PROSITE" id="PS50191">
    <property type="entry name" value="CRAL_TRIO"/>
    <property type="match status" value="1"/>
</dbReference>
<dbReference type="InterPro" id="IPR001251">
    <property type="entry name" value="CRAL-TRIO_dom"/>
</dbReference>
<dbReference type="KEGG" id="bbes:BESB_065810"/>
<dbReference type="Proteomes" id="UP000224006">
    <property type="component" value="Chromosome VI"/>
</dbReference>
<name>A0A2A9M7T5_BESBE</name>
<dbReference type="GO" id="GO:0008526">
    <property type="term" value="F:phosphatidylinositol transfer activity"/>
    <property type="evidence" value="ECO:0007669"/>
    <property type="project" value="TreeGrafter"/>
</dbReference>
<protein>
    <submittedName>
        <fullName evidence="3">CRAL/TRIO domain-containing protein</fullName>
    </submittedName>
</protein>
<dbReference type="InterPro" id="IPR036273">
    <property type="entry name" value="CRAL/TRIO_N_dom_sf"/>
</dbReference>
<dbReference type="SUPFAM" id="SSF52087">
    <property type="entry name" value="CRAL/TRIO domain"/>
    <property type="match status" value="1"/>
</dbReference>
<dbReference type="InterPro" id="IPR052578">
    <property type="entry name" value="PI_Transfer_CRAL-TRIO"/>
</dbReference>
<dbReference type="InterPro" id="IPR036865">
    <property type="entry name" value="CRAL-TRIO_dom_sf"/>
</dbReference>
<dbReference type="GeneID" id="40311507"/>
<evidence type="ECO:0000313" key="3">
    <source>
        <dbReference type="EMBL" id="PFH34548.1"/>
    </source>
</evidence>
<dbReference type="Gene3D" id="3.40.525.10">
    <property type="entry name" value="CRAL-TRIO lipid binding domain"/>
    <property type="match status" value="1"/>
</dbReference>
<gene>
    <name evidence="3" type="ORF">BESB_065810</name>
</gene>
<proteinExistence type="predicted"/>
<organism evidence="3 4">
    <name type="scientific">Besnoitia besnoiti</name>
    <name type="common">Apicomplexan protozoan</name>
    <dbReference type="NCBI Taxonomy" id="94643"/>
    <lineage>
        <taxon>Eukaryota</taxon>
        <taxon>Sar</taxon>
        <taxon>Alveolata</taxon>
        <taxon>Apicomplexa</taxon>
        <taxon>Conoidasida</taxon>
        <taxon>Coccidia</taxon>
        <taxon>Eucoccidiorida</taxon>
        <taxon>Eimeriorina</taxon>
        <taxon>Sarcocystidae</taxon>
        <taxon>Besnoitia</taxon>
    </lineage>
</organism>
<dbReference type="OrthoDB" id="333120at2759"/>
<dbReference type="PANTHER" id="PTHR45824">
    <property type="entry name" value="GH16843P"/>
    <property type="match status" value="1"/>
</dbReference>
<evidence type="ECO:0000259" key="2">
    <source>
        <dbReference type="PROSITE" id="PS50191"/>
    </source>
</evidence>
<dbReference type="VEuPathDB" id="ToxoDB:BESB_065810"/>
<dbReference type="EMBL" id="NWUJ01000006">
    <property type="protein sequence ID" value="PFH34548.1"/>
    <property type="molecule type" value="Genomic_DNA"/>
</dbReference>
<dbReference type="RefSeq" id="XP_029218557.1">
    <property type="nucleotide sequence ID" value="XM_029364974.1"/>
</dbReference>
<dbReference type="SUPFAM" id="SSF46938">
    <property type="entry name" value="CRAL/TRIO N-terminal domain"/>
    <property type="match status" value="1"/>
</dbReference>
<reference evidence="3 4" key="1">
    <citation type="submission" date="2017-09" db="EMBL/GenBank/DDBJ databases">
        <title>Genome sequencing of Besnoitia besnoiti strain Bb-Ger1.</title>
        <authorList>
            <person name="Schares G."/>
            <person name="Venepally P."/>
            <person name="Lorenzi H.A."/>
        </authorList>
    </citation>
    <scope>NUCLEOTIDE SEQUENCE [LARGE SCALE GENOMIC DNA]</scope>
    <source>
        <strain evidence="3 4">Bb-Ger1</strain>
    </source>
</reference>
<dbReference type="PANTHER" id="PTHR45824:SF29">
    <property type="entry name" value="GH16843P"/>
    <property type="match status" value="1"/>
</dbReference>
<dbReference type="Pfam" id="PF00650">
    <property type="entry name" value="CRAL_TRIO"/>
    <property type="match status" value="1"/>
</dbReference>
<evidence type="ECO:0000256" key="1">
    <source>
        <dbReference type="SAM" id="MobiDB-lite"/>
    </source>
</evidence>
<feature type="domain" description="CRAL-TRIO" evidence="2">
    <location>
        <begin position="203"/>
        <end position="368"/>
    </location>
</feature>
<dbReference type="AlphaFoldDB" id="A0A2A9M7T5"/>
<feature type="compositionally biased region" description="Polar residues" evidence="1">
    <location>
        <begin position="26"/>
        <end position="60"/>
    </location>
</feature>
<keyword evidence="4" id="KW-1185">Reference proteome</keyword>